<reference evidence="1" key="1">
    <citation type="submission" date="2022-02" db="EMBL/GenBank/DDBJ databases">
        <title>Plant Genome Project.</title>
        <authorList>
            <person name="Zhang R.-G."/>
        </authorList>
    </citation>
    <scope>NUCLEOTIDE SEQUENCE</scope>
    <source>
        <strain evidence="1">AT1</strain>
    </source>
</reference>
<comment type="caution">
    <text evidence="1">The sequence shown here is derived from an EMBL/GenBank/DDBJ whole genome shotgun (WGS) entry which is preliminary data.</text>
</comment>
<sequence length="126" mass="14543">MGEEPSSLNVNELQNLENQLEMSRLKGVRSRKDQILIDKIQELNQKGNLIHHENMELYKKVNLLRQQAFRTFPQVYGTKEIKGGNRTSLLTSSLSFGEDLHVPVHLQLHQPHQQNYETQARATKLG</sequence>
<accession>A0ACC0NDZ4</accession>
<dbReference type="EMBL" id="CM046393">
    <property type="protein sequence ID" value="KAI8551076.1"/>
    <property type="molecule type" value="Genomic_DNA"/>
</dbReference>
<protein>
    <submittedName>
        <fullName evidence="1">Uncharacterized protein</fullName>
    </submittedName>
</protein>
<evidence type="ECO:0000313" key="1">
    <source>
        <dbReference type="EMBL" id="KAI8551076.1"/>
    </source>
</evidence>
<proteinExistence type="predicted"/>
<name>A0ACC0NDZ4_RHOML</name>
<dbReference type="Proteomes" id="UP001062846">
    <property type="component" value="Chromosome 6"/>
</dbReference>
<keyword evidence="2" id="KW-1185">Reference proteome</keyword>
<gene>
    <name evidence="1" type="ORF">RHMOL_Rhmol06G0156800</name>
</gene>
<evidence type="ECO:0000313" key="2">
    <source>
        <dbReference type="Proteomes" id="UP001062846"/>
    </source>
</evidence>
<organism evidence="1 2">
    <name type="scientific">Rhododendron molle</name>
    <name type="common">Chinese azalea</name>
    <name type="synonym">Azalea mollis</name>
    <dbReference type="NCBI Taxonomy" id="49168"/>
    <lineage>
        <taxon>Eukaryota</taxon>
        <taxon>Viridiplantae</taxon>
        <taxon>Streptophyta</taxon>
        <taxon>Embryophyta</taxon>
        <taxon>Tracheophyta</taxon>
        <taxon>Spermatophyta</taxon>
        <taxon>Magnoliopsida</taxon>
        <taxon>eudicotyledons</taxon>
        <taxon>Gunneridae</taxon>
        <taxon>Pentapetalae</taxon>
        <taxon>asterids</taxon>
        <taxon>Ericales</taxon>
        <taxon>Ericaceae</taxon>
        <taxon>Ericoideae</taxon>
        <taxon>Rhodoreae</taxon>
        <taxon>Rhododendron</taxon>
    </lineage>
</organism>